<sequence length="199" mass="22351">MAPEQNSPDQTTTSIIDIFSKFKSTDVDESILNKARELCAQYLGGVWKEIDNSQFSLSKMSGGLTNLVFCCALSSEVPVVGEEHRSVILRIQTQTSSIQLVREIAIFMKLNAYGYGPKLLGLFPGGRIEEFIYGRTLKKEEVYNPRFVPAIASLIAKLNNIEMPLPKNPQYIPLVHSWLQKYKNNGGGSFRLFKTAVNW</sequence>
<dbReference type="PANTHER" id="PTHR22603">
    <property type="entry name" value="CHOLINE/ETHANOALAMINE KINASE"/>
    <property type="match status" value="1"/>
</dbReference>
<evidence type="ECO:0000313" key="5">
    <source>
        <dbReference type="Proteomes" id="UP001196413"/>
    </source>
</evidence>
<keyword evidence="2" id="KW-1208">Phospholipid metabolism</keyword>
<comment type="similarity">
    <text evidence="3">Belongs to the choline/ethanolamine kinase family.</text>
</comment>
<dbReference type="EMBL" id="JAHQIW010007023">
    <property type="protein sequence ID" value="KAJ1371688.1"/>
    <property type="molecule type" value="Genomic_DNA"/>
</dbReference>
<dbReference type="GO" id="GO:0004103">
    <property type="term" value="F:choline kinase activity"/>
    <property type="evidence" value="ECO:0007669"/>
    <property type="project" value="TreeGrafter"/>
</dbReference>
<evidence type="ECO:0000256" key="3">
    <source>
        <dbReference type="ARBA" id="ARBA00038211"/>
    </source>
</evidence>
<name>A0AAD5R913_PARTN</name>
<dbReference type="GO" id="GO:0005737">
    <property type="term" value="C:cytoplasm"/>
    <property type="evidence" value="ECO:0007669"/>
    <property type="project" value="TreeGrafter"/>
</dbReference>
<dbReference type="GO" id="GO:0004305">
    <property type="term" value="F:ethanolamine kinase activity"/>
    <property type="evidence" value="ECO:0007669"/>
    <property type="project" value="TreeGrafter"/>
</dbReference>
<proteinExistence type="inferred from homology"/>
<comment type="caution">
    <text evidence="4">The sequence shown here is derived from an EMBL/GenBank/DDBJ whole genome shotgun (WGS) entry which is preliminary data.</text>
</comment>
<evidence type="ECO:0000313" key="4">
    <source>
        <dbReference type="EMBL" id="KAJ1371688.1"/>
    </source>
</evidence>
<dbReference type="PANTHER" id="PTHR22603:SF93">
    <property type="entry name" value="RE24176P"/>
    <property type="match status" value="1"/>
</dbReference>
<keyword evidence="5" id="KW-1185">Reference proteome</keyword>
<dbReference type="InterPro" id="IPR011009">
    <property type="entry name" value="Kinase-like_dom_sf"/>
</dbReference>
<reference evidence="4" key="1">
    <citation type="submission" date="2021-06" db="EMBL/GenBank/DDBJ databases">
        <title>Parelaphostrongylus tenuis whole genome reference sequence.</title>
        <authorList>
            <person name="Garwood T.J."/>
            <person name="Larsen P.A."/>
            <person name="Fountain-Jones N.M."/>
            <person name="Garbe J.R."/>
            <person name="Macchietto M.G."/>
            <person name="Kania S.A."/>
            <person name="Gerhold R.W."/>
            <person name="Richards J.E."/>
            <person name="Wolf T.M."/>
        </authorList>
    </citation>
    <scope>NUCLEOTIDE SEQUENCE</scope>
    <source>
        <strain evidence="4">MNPRO001-30</strain>
        <tissue evidence="4">Meninges</tissue>
    </source>
</reference>
<evidence type="ECO:0008006" key="6">
    <source>
        <dbReference type="Google" id="ProtNLM"/>
    </source>
</evidence>
<keyword evidence="1" id="KW-0594">Phospholipid biosynthesis</keyword>
<evidence type="ECO:0000256" key="2">
    <source>
        <dbReference type="ARBA" id="ARBA00023264"/>
    </source>
</evidence>
<gene>
    <name evidence="4" type="ORF">KIN20_033673</name>
</gene>
<dbReference type="Gene3D" id="3.30.200.20">
    <property type="entry name" value="Phosphorylase Kinase, domain 1"/>
    <property type="match status" value="1"/>
</dbReference>
<dbReference type="Proteomes" id="UP001196413">
    <property type="component" value="Unassembled WGS sequence"/>
</dbReference>
<dbReference type="AlphaFoldDB" id="A0AAD5R913"/>
<dbReference type="Pfam" id="PF01633">
    <property type="entry name" value="Choline_kinase"/>
    <property type="match status" value="1"/>
</dbReference>
<evidence type="ECO:0000256" key="1">
    <source>
        <dbReference type="ARBA" id="ARBA00023209"/>
    </source>
</evidence>
<accession>A0AAD5R913</accession>
<dbReference type="SUPFAM" id="SSF56112">
    <property type="entry name" value="Protein kinase-like (PK-like)"/>
    <property type="match status" value="1"/>
</dbReference>
<organism evidence="4 5">
    <name type="scientific">Parelaphostrongylus tenuis</name>
    <name type="common">Meningeal worm</name>
    <dbReference type="NCBI Taxonomy" id="148309"/>
    <lineage>
        <taxon>Eukaryota</taxon>
        <taxon>Metazoa</taxon>
        <taxon>Ecdysozoa</taxon>
        <taxon>Nematoda</taxon>
        <taxon>Chromadorea</taxon>
        <taxon>Rhabditida</taxon>
        <taxon>Rhabditina</taxon>
        <taxon>Rhabditomorpha</taxon>
        <taxon>Strongyloidea</taxon>
        <taxon>Metastrongylidae</taxon>
        <taxon>Parelaphostrongylus</taxon>
    </lineage>
</organism>
<dbReference type="GO" id="GO:0006646">
    <property type="term" value="P:phosphatidylethanolamine biosynthetic process"/>
    <property type="evidence" value="ECO:0007669"/>
    <property type="project" value="TreeGrafter"/>
</dbReference>
<keyword evidence="1" id="KW-0444">Lipid biosynthesis</keyword>
<protein>
    <recommendedName>
        <fullName evidence="6">Choline kinase</fullName>
    </recommendedName>
</protein>
<keyword evidence="1" id="KW-0443">Lipid metabolism</keyword>